<gene>
    <name evidence="2" type="ORF">H9931_01815</name>
</gene>
<protein>
    <submittedName>
        <fullName evidence="2">DUF2156 domain-containing protein</fullName>
    </submittedName>
</protein>
<dbReference type="Proteomes" id="UP000823863">
    <property type="component" value="Unassembled WGS sequence"/>
</dbReference>
<dbReference type="SUPFAM" id="SSF55729">
    <property type="entry name" value="Acyl-CoA N-acyltransferases (Nat)"/>
    <property type="match status" value="2"/>
</dbReference>
<accession>A0A9D2TE62</accession>
<dbReference type="PANTHER" id="PTHR41373:SF1">
    <property type="entry name" value="PHOSPHATIDYLGLYCEROL LYSYLTRANSFERASE C-TERMINAL DOMAIN-CONTAINING PROTEIN"/>
    <property type="match status" value="1"/>
</dbReference>
<dbReference type="InterPro" id="IPR024320">
    <property type="entry name" value="LPG_synthase_C"/>
</dbReference>
<sequence length="291" mass="33514">MSLEQITWEQEEKVQRLRKKYNHETASHAFQSLYLWAPTMGLSIELEEDFFAVKAEKRGANTWFFPCGSQEAKKAFLERHIGEENFTVCYAREEDAAFAMEHFPGYFDFEERAGDGEYLYWKEEQIGLKGRKFSKLRGHIHKATRAMKLEVRLLTRENIGEAGEIARQWNRLSHEEGEDGLIDLNAADRLLNNWDRLKASGILVTVDGEPYAIAGGYALTENTFDLCMAKQKGYPPGLSQYVKWQFYLSLPGQYAWVNAEEDLGIEGLRMMKKQMQPAARIQMFDGKVAVT</sequence>
<dbReference type="Pfam" id="PF09924">
    <property type="entry name" value="LPG_synthase_C"/>
    <property type="match status" value="1"/>
</dbReference>
<dbReference type="EMBL" id="DWWB01000006">
    <property type="protein sequence ID" value="HJC65443.1"/>
    <property type="molecule type" value="Genomic_DNA"/>
</dbReference>
<evidence type="ECO:0000313" key="3">
    <source>
        <dbReference type="Proteomes" id="UP000823863"/>
    </source>
</evidence>
<name>A0A9D2TE62_9FIRM</name>
<dbReference type="InterPro" id="IPR016181">
    <property type="entry name" value="Acyl_CoA_acyltransferase"/>
</dbReference>
<feature type="domain" description="Phosphatidylglycerol lysyltransferase C-terminal" evidence="1">
    <location>
        <begin position="19"/>
        <end position="279"/>
    </location>
</feature>
<reference evidence="2" key="1">
    <citation type="journal article" date="2021" name="PeerJ">
        <title>Extensive microbial diversity within the chicken gut microbiome revealed by metagenomics and culture.</title>
        <authorList>
            <person name="Gilroy R."/>
            <person name="Ravi A."/>
            <person name="Getino M."/>
            <person name="Pursley I."/>
            <person name="Horton D.L."/>
            <person name="Alikhan N.F."/>
            <person name="Baker D."/>
            <person name="Gharbi K."/>
            <person name="Hall N."/>
            <person name="Watson M."/>
            <person name="Adriaenssens E.M."/>
            <person name="Foster-Nyarko E."/>
            <person name="Jarju S."/>
            <person name="Secka A."/>
            <person name="Antonio M."/>
            <person name="Oren A."/>
            <person name="Chaudhuri R.R."/>
            <person name="La Ragione R."/>
            <person name="Hildebrand F."/>
            <person name="Pallen M.J."/>
        </authorList>
    </citation>
    <scope>NUCLEOTIDE SEQUENCE</scope>
    <source>
        <strain evidence="2">CHK198-12963</strain>
    </source>
</reference>
<dbReference type="Gene3D" id="3.40.630.30">
    <property type="match status" value="1"/>
</dbReference>
<evidence type="ECO:0000313" key="2">
    <source>
        <dbReference type="EMBL" id="HJC65443.1"/>
    </source>
</evidence>
<reference evidence="2" key="2">
    <citation type="submission" date="2021-04" db="EMBL/GenBank/DDBJ databases">
        <authorList>
            <person name="Gilroy R."/>
        </authorList>
    </citation>
    <scope>NUCLEOTIDE SEQUENCE</scope>
    <source>
        <strain evidence="2">CHK198-12963</strain>
    </source>
</reference>
<dbReference type="AlphaFoldDB" id="A0A9D2TE62"/>
<comment type="caution">
    <text evidence="2">The sequence shown here is derived from an EMBL/GenBank/DDBJ whole genome shotgun (WGS) entry which is preliminary data.</text>
</comment>
<proteinExistence type="predicted"/>
<organism evidence="2 3">
    <name type="scientific">Candidatus Enterocloster excrementigallinarum</name>
    <dbReference type="NCBI Taxonomy" id="2838558"/>
    <lineage>
        <taxon>Bacteria</taxon>
        <taxon>Bacillati</taxon>
        <taxon>Bacillota</taxon>
        <taxon>Clostridia</taxon>
        <taxon>Lachnospirales</taxon>
        <taxon>Lachnospiraceae</taxon>
        <taxon>Enterocloster</taxon>
    </lineage>
</organism>
<dbReference type="PANTHER" id="PTHR41373">
    <property type="entry name" value="DUF2156 DOMAIN-CONTAINING PROTEIN"/>
    <property type="match status" value="1"/>
</dbReference>
<dbReference type="InterPro" id="IPR016732">
    <property type="entry name" value="UCP018688"/>
</dbReference>
<evidence type="ECO:0000259" key="1">
    <source>
        <dbReference type="Pfam" id="PF09924"/>
    </source>
</evidence>